<gene>
    <name evidence="2" type="ORF">AWN73_07535</name>
</gene>
<feature type="transmembrane region" description="Helical" evidence="1">
    <location>
        <begin position="21"/>
        <end position="41"/>
    </location>
</feature>
<feature type="transmembrane region" description="Helical" evidence="1">
    <location>
        <begin position="47"/>
        <end position="66"/>
    </location>
</feature>
<comment type="caution">
    <text evidence="2">The sequence shown here is derived from an EMBL/GenBank/DDBJ whole genome shotgun (WGS) entry which is preliminary data.</text>
</comment>
<keyword evidence="1" id="KW-1133">Transmembrane helix</keyword>
<evidence type="ECO:0000256" key="1">
    <source>
        <dbReference type="SAM" id="Phobius"/>
    </source>
</evidence>
<organism evidence="2 3">
    <name type="scientific">Clostridium butyricum</name>
    <dbReference type="NCBI Taxonomy" id="1492"/>
    <lineage>
        <taxon>Bacteria</taxon>
        <taxon>Bacillati</taxon>
        <taxon>Bacillota</taxon>
        <taxon>Clostridia</taxon>
        <taxon>Eubacteriales</taxon>
        <taxon>Clostridiaceae</taxon>
        <taxon>Clostridium</taxon>
    </lineage>
</organism>
<evidence type="ECO:0000313" key="3">
    <source>
        <dbReference type="Proteomes" id="UP000238081"/>
    </source>
</evidence>
<dbReference type="EMBL" id="LRDH01000013">
    <property type="protein sequence ID" value="PPV17597.1"/>
    <property type="molecule type" value="Genomic_DNA"/>
</dbReference>
<dbReference type="Proteomes" id="UP000238081">
    <property type="component" value="Unassembled WGS sequence"/>
</dbReference>
<reference evidence="2 3" key="1">
    <citation type="submission" date="2016-01" db="EMBL/GenBank/DDBJ databases">
        <title>Characterization of the Clostridium difficile lineages that are prevalent in Hong Kong and China.</title>
        <authorList>
            <person name="Kwok J.S.-L."/>
            <person name="Lam W.-Y."/>
            <person name="Ip M."/>
            <person name="Chan T.-F."/>
            <person name="Hawkey P.M."/>
            <person name="Tsui S.K.-W."/>
        </authorList>
    </citation>
    <scope>NUCLEOTIDE SEQUENCE [LARGE SCALE GENOMIC DNA]</scope>
    <source>
        <strain evidence="2 3">300064</strain>
    </source>
</reference>
<dbReference type="Pfam" id="PF20563">
    <property type="entry name" value="DUF6773"/>
    <property type="match status" value="1"/>
</dbReference>
<name>A0A2S7FEY2_CLOBU</name>
<proteinExistence type="predicted"/>
<sequence>MKRLKNNLDEMQEQKLLKIEHNGMWFAFWGLLIAIIVQLFIGEGDTFRNIAGEWIVFMCLCIYIFIDCMRNNIWDRKLKPNLKTNFILSTIGALVTGLIFFVKSFIQYEKLLGSIATGLILFIFTFALTMIILNISSLLYKKRVEKAEESTEKESEE</sequence>
<keyword evidence="1" id="KW-0812">Transmembrane</keyword>
<feature type="transmembrane region" description="Helical" evidence="1">
    <location>
        <begin position="112"/>
        <end position="133"/>
    </location>
</feature>
<evidence type="ECO:0000313" key="2">
    <source>
        <dbReference type="EMBL" id="PPV17597.1"/>
    </source>
</evidence>
<keyword evidence="1" id="KW-0472">Membrane</keyword>
<accession>A0A2S7FEY2</accession>
<dbReference type="RefSeq" id="WP_043663645.1">
    <property type="nucleotide sequence ID" value="NZ_JSEG01000008.1"/>
</dbReference>
<dbReference type="InterPro" id="IPR046664">
    <property type="entry name" value="DUF6773"/>
</dbReference>
<feature type="transmembrane region" description="Helical" evidence="1">
    <location>
        <begin position="86"/>
        <end position="106"/>
    </location>
</feature>
<dbReference type="AlphaFoldDB" id="A0A2S7FEY2"/>
<protein>
    <submittedName>
        <fullName evidence="2">Uncharacterized protein</fullName>
    </submittedName>
</protein>